<keyword evidence="2" id="KW-1185">Reference proteome</keyword>
<dbReference type="AlphaFoldDB" id="A0A848KB41"/>
<accession>A0A848KB41</accession>
<gene>
    <name evidence="1" type="ORF">FGL95_13735</name>
</gene>
<dbReference type="InterPro" id="IPR032716">
    <property type="entry name" value="ACC_epsilon"/>
</dbReference>
<comment type="caution">
    <text evidence="1">The sequence shown here is derived from an EMBL/GenBank/DDBJ whole genome shotgun (WGS) entry which is preliminary data.</text>
</comment>
<protein>
    <submittedName>
        <fullName evidence="1">Acyl-CoA carboxylase subunit epsilon</fullName>
    </submittedName>
</protein>
<evidence type="ECO:0000313" key="2">
    <source>
        <dbReference type="Proteomes" id="UP000535543"/>
    </source>
</evidence>
<evidence type="ECO:0000313" key="1">
    <source>
        <dbReference type="EMBL" id="NMN96095.1"/>
    </source>
</evidence>
<dbReference type="RefSeq" id="WP_169587649.1">
    <property type="nucleotide sequence ID" value="NZ_VCQU01000004.1"/>
</dbReference>
<dbReference type="EMBL" id="VCQU01000004">
    <property type="protein sequence ID" value="NMN96095.1"/>
    <property type="molecule type" value="Genomic_DNA"/>
</dbReference>
<dbReference type="Proteomes" id="UP000535543">
    <property type="component" value="Unassembled WGS sequence"/>
</dbReference>
<dbReference type="GO" id="GO:0003989">
    <property type="term" value="F:acetyl-CoA carboxylase activity"/>
    <property type="evidence" value="ECO:0007669"/>
    <property type="project" value="InterPro"/>
</dbReference>
<dbReference type="Pfam" id="PF13822">
    <property type="entry name" value="ACC_epsilon"/>
    <property type="match status" value="1"/>
</dbReference>
<name>A0A848KB41_9NOCA</name>
<organism evidence="1 2">
    <name type="scientific">Antrihabitans stalactiti</name>
    <dbReference type="NCBI Taxonomy" id="2584121"/>
    <lineage>
        <taxon>Bacteria</taxon>
        <taxon>Bacillati</taxon>
        <taxon>Actinomycetota</taxon>
        <taxon>Actinomycetes</taxon>
        <taxon>Mycobacteriales</taxon>
        <taxon>Nocardiaceae</taxon>
        <taxon>Antrihabitans</taxon>
    </lineage>
</organism>
<sequence length="80" mass="8258">MTSTNATNESAEQLVQVLKGAPTDDELAALVAVLTTAASSAPAAAGPTKPIELWGNPTFSHRGAAPFSPYAFQHLSHLRG</sequence>
<proteinExistence type="predicted"/>
<reference evidence="1 2" key="1">
    <citation type="submission" date="2019-05" db="EMBL/GenBank/DDBJ databases">
        <authorList>
            <person name="Lee S.D."/>
        </authorList>
    </citation>
    <scope>NUCLEOTIDE SEQUENCE [LARGE SCALE GENOMIC DNA]</scope>
    <source>
        <strain evidence="1 2">YC2-7</strain>
    </source>
</reference>
<reference evidence="1 2" key="2">
    <citation type="submission" date="2020-06" db="EMBL/GenBank/DDBJ databases">
        <title>Antribacter stalactiti gen. nov., sp. nov., a new member of the family Nacardiaceae isolated from a cave.</title>
        <authorList>
            <person name="Kim I.S."/>
        </authorList>
    </citation>
    <scope>NUCLEOTIDE SEQUENCE [LARGE SCALE GENOMIC DNA]</scope>
    <source>
        <strain evidence="1 2">YC2-7</strain>
    </source>
</reference>
<dbReference type="GO" id="GO:0004658">
    <property type="term" value="F:propionyl-CoA carboxylase activity"/>
    <property type="evidence" value="ECO:0007669"/>
    <property type="project" value="InterPro"/>
</dbReference>